<accession>A0A8J6FED5</accession>
<reference evidence="2" key="1">
    <citation type="thesis" date="2020" institute="ProQuest LLC" country="789 East Eisenhower Parkway, Ann Arbor, MI, USA">
        <title>Comparative Genomics and Chromosome Evolution.</title>
        <authorList>
            <person name="Mudd A.B."/>
        </authorList>
    </citation>
    <scope>NUCLEOTIDE SEQUENCE</scope>
    <source>
        <strain evidence="2">HN-11 Male</strain>
        <tissue evidence="2">Kidney and liver</tissue>
    </source>
</reference>
<evidence type="ECO:0000313" key="2">
    <source>
        <dbReference type="EMBL" id="KAG9486163.1"/>
    </source>
</evidence>
<name>A0A8J6FED5_ELECQ</name>
<sequence length="85" mass="9423">MISVCKVSLYVEAVICGMLPTNSKMIGNYYFFFPFFSPMAEILVGLVAHILCGGLASCQAINIFQMTAHQDINSLSTGWWDHQNS</sequence>
<evidence type="ECO:0000256" key="1">
    <source>
        <dbReference type="SAM" id="Phobius"/>
    </source>
</evidence>
<dbReference type="EMBL" id="WNTK01000004">
    <property type="protein sequence ID" value="KAG9486163.1"/>
    <property type="molecule type" value="Genomic_DNA"/>
</dbReference>
<keyword evidence="1" id="KW-0472">Membrane</keyword>
<proteinExistence type="predicted"/>
<keyword evidence="1" id="KW-0812">Transmembrane</keyword>
<dbReference type="AlphaFoldDB" id="A0A8J6FED5"/>
<dbReference type="Proteomes" id="UP000770717">
    <property type="component" value="Unassembled WGS sequence"/>
</dbReference>
<protein>
    <submittedName>
        <fullName evidence="2">Uncharacterized protein</fullName>
    </submittedName>
</protein>
<organism evidence="2 3">
    <name type="scientific">Eleutherodactylus coqui</name>
    <name type="common">Puerto Rican coqui</name>
    <dbReference type="NCBI Taxonomy" id="57060"/>
    <lineage>
        <taxon>Eukaryota</taxon>
        <taxon>Metazoa</taxon>
        <taxon>Chordata</taxon>
        <taxon>Craniata</taxon>
        <taxon>Vertebrata</taxon>
        <taxon>Euteleostomi</taxon>
        <taxon>Amphibia</taxon>
        <taxon>Batrachia</taxon>
        <taxon>Anura</taxon>
        <taxon>Neobatrachia</taxon>
        <taxon>Hyloidea</taxon>
        <taxon>Eleutherodactylidae</taxon>
        <taxon>Eleutherodactylinae</taxon>
        <taxon>Eleutherodactylus</taxon>
        <taxon>Eleutherodactylus</taxon>
    </lineage>
</organism>
<comment type="caution">
    <text evidence="2">The sequence shown here is derived from an EMBL/GenBank/DDBJ whole genome shotgun (WGS) entry which is preliminary data.</text>
</comment>
<keyword evidence="3" id="KW-1185">Reference proteome</keyword>
<gene>
    <name evidence="2" type="ORF">GDO78_008965</name>
</gene>
<evidence type="ECO:0000313" key="3">
    <source>
        <dbReference type="Proteomes" id="UP000770717"/>
    </source>
</evidence>
<keyword evidence="1" id="KW-1133">Transmembrane helix</keyword>
<feature type="transmembrane region" description="Helical" evidence="1">
    <location>
        <begin position="29"/>
        <end position="56"/>
    </location>
</feature>